<evidence type="ECO:0000256" key="1">
    <source>
        <dbReference type="ARBA" id="ARBA00004571"/>
    </source>
</evidence>
<feature type="domain" description="TonB-dependent transporter Oar-like beta-barrel" evidence="8">
    <location>
        <begin position="244"/>
        <end position="1102"/>
    </location>
</feature>
<dbReference type="InterPro" id="IPR008969">
    <property type="entry name" value="CarboxyPept-like_regulatory"/>
</dbReference>
<evidence type="ECO:0000256" key="7">
    <source>
        <dbReference type="SAM" id="SignalP"/>
    </source>
</evidence>
<dbReference type="SUPFAM" id="SSF56935">
    <property type="entry name" value="Porins"/>
    <property type="match status" value="1"/>
</dbReference>
<evidence type="ECO:0000256" key="3">
    <source>
        <dbReference type="ARBA" id="ARBA00022452"/>
    </source>
</evidence>
<proteinExistence type="predicted"/>
<gene>
    <name evidence="9" type="ORF">GCM10011507_33730</name>
</gene>
<keyword evidence="5" id="KW-0472">Membrane</keyword>
<dbReference type="PROSITE" id="PS51257">
    <property type="entry name" value="PROKAR_LIPOPROTEIN"/>
    <property type="match status" value="1"/>
</dbReference>
<keyword evidence="7" id="KW-0732">Signal</keyword>
<feature type="chain" id="PRO_5037102727" description="TonB-dependent transporter Oar-like beta-barrel domain-containing protein" evidence="7">
    <location>
        <begin position="22"/>
        <end position="1152"/>
    </location>
</feature>
<dbReference type="EMBL" id="BMJB01000004">
    <property type="protein sequence ID" value="GGA79763.1"/>
    <property type="molecule type" value="Genomic_DNA"/>
</dbReference>
<feature type="signal peptide" evidence="7">
    <location>
        <begin position="1"/>
        <end position="21"/>
    </location>
</feature>
<dbReference type="Proteomes" id="UP000648801">
    <property type="component" value="Unassembled WGS sequence"/>
</dbReference>
<organism evidence="9 10">
    <name type="scientific">Edaphobacter acidisoli</name>
    <dbReference type="NCBI Taxonomy" id="2040573"/>
    <lineage>
        <taxon>Bacteria</taxon>
        <taxon>Pseudomonadati</taxon>
        <taxon>Acidobacteriota</taxon>
        <taxon>Terriglobia</taxon>
        <taxon>Terriglobales</taxon>
        <taxon>Acidobacteriaceae</taxon>
        <taxon>Edaphobacter</taxon>
    </lineage>
</organism>
<dbReference type="Gene3D" id="2.40.170.20">
    <property type="entry name" value="TonB-dependent receptor, beta-barrel domain"/>
    <property type="match status" value="1"/>
</dbReference>
<dbReference type="Gene3D" id="2.60.40.1120">
    <property type="entry name" value="Carboxypeptidase-like, regulatory domain"/>
    <property type="match status" value="1"/>
</dbReference>
<dbReference type="Pfam" id="PF25183">
    <property type="entry name" value="OMP_b-brl_4"/>
    <property type="match status" value="1"/>
</dbReference>
<protein>
    <recommendedName>
        <fullName evidence="8">TonB-dependent transporter Oar-like beta-barrel domain-containing protein</fullName>
    </recommendedName>
</protein>
<keyword evidence="6" id="KW-0998">Cell outer membrane</keyword>
<comment type="subcellular location">
    <subcellularLocation>
        <location evidence="1">Cell outer membrane</location>
        <topology evidence="1">Multi-pass membrane protein</topology>
    </subcellularLocation>
</comment>
<evidence type="ECO:0000256" key="2">
    <source>
        <dbReference type="ARBA" id="ARBA00022448"/>
    </source>
</evidence>
<sequence>MRWRWLAVTFAAVLWMSCAGAGFAQSTNAGDISGTVTDTTGAAIPGATVTVLNVNTGVSKDYVTNGAGVYDTSSIVAGTYKITFSMTGFTKLVRSSITVVVGNTTVNAQLATGAVTQEVVVNTDVPLLKTENGEQTTTLNAETLSQLPQVGQDWSSFDILLPGAAGAPMGAQGSLGTGTSNGTMLAVNGNLPFSTVLADGAETTLPASANSDIYTQETIQEVQISASAFSAQYGVGGIMFNQISKGGSDQFHGSAYDYFQNDALNAINHGFLNGAGSKSVLRYNNFGGSIGGPILKQKLFFYFNYDKTIQHGGASAGYYSVPTAAFLGGDFTGANTIYDPATTVLTQATGTRPFPPDTSKTQTCPCYDRVSFATEYGNGNKIPANRIDPVAKTIQANFPKANAPGGTAANGVIPGNYTYTSPSTTRFIKYFGRLDYQITPNNRLTVTESEGDNPGVNLGAGICPIGCQTNDVSKNNAQISDVWSIGARLTNELRLGYTNQLNFFEPYTLGQGWPAKLGWQFAKSDNFPDIQINGFNQGCNGSTVLCSQSNSVYKEHAFDPSDVVTLVTGKHILHFGGEFLIYENNSTAWGNLNAGQMTYTGVYTTSTQGDSSTGSGYADFLLGQTQQWQANETPEFGARLKLPQIFVQDDYKVRPNLTLNLGLRYQIQTGWSEVKGNMASFDPTLQNTASGTLGAMWYGSTKAGGRSRAQSSVYNTFLPRVGFAWLMDPNTTVRGGFGLYAYNWSNDTYNGGVMGAAFGSKGNVTDSTNGITPVVVLGGTGSNLPYVGASTDPTAYNGSNVSYAAYHQPVGGSYQWNIQVQRQLNNNIVGSLAYVASHGHNLPWPVDMNQVPEGKLAPNDQQSRPYPQYGTIAVSGSIPNLNAISNYNSLQATIQQRLSHGLNFNFSYVWSHFLDDIDSAGWGSHSGTTNYQNAFNPSANYGNSNFDVRNAFKGNILYQLPFGRGRQFLNSNAFLDTVIGGWQLSDTLVMQSGQPFTATMSGADGSYSLAGSNYNWYPNVVGNPKLSGRGINQWFNETAFAVPTAGTFGNERRNQLTGPGLVTTNLSLSKTFAIWEQVRLQVRADADNAFNHPSYGLPANGISVCPTAPAKPGDQPPAGCSAFNGAIQTGTSSISGLTVPARTMQVSARLSF</sequence>
<accession>A0A916S109</accession>
<evidence type="ECO:0000256" key="6">
    <source>
        <dbReference type="ARBA" id="ARBA00023237"/>
    </source>
</evidence>
<reference evidence="9" key="2">
    <citation type="submission" date="2020-09" db="EMBL/GenBank/DDBJ databases">
        <authorList>
            <person name="Sun Q."/>
            <person name="Zhou Y."/>
        </authorList>
    </citation>
    <scope>NUCLEOTIDE SEQUENCE</scope>
    <source>
        <strain evidence="9">CGMCC 1.15447</strain>
    </source>
</reference>
<dbReference type="GO" id="GO:0009279">
    <property type="term" value="C:cell outer membrane"/>
    <property type="evidence" value="ECO:0007669"/>
    <property type="project" value="UniProtKB-SubCell"/>
</dbReference>
<dbReference type="InterPro" id="IPR036942">
    <property type="entry name" value="Beta-barrel_TonB_sf"/>
</dbReference>
<dbReference type="InterPro" id="IPR039426">
    <property type="entry name" value="TonB-dep_rcpt-like"/>
</dbReference>
<dbReference type="SUPFAM" id="SSF49464">
    <property type="entry name" value="Carboxypeptidase regulatory domain-like"/>
    <property type="match status" value="1"/>
</dbReference>
<evidence type="ECO:0000259" key="8">
    <source>
        <dbReference type="Pfam" id="PF25183"/>
    </source>
</evidence>
<dbReference type="PANTHER" id="PTHR30069">
    <property type="entry name" value="TONB-DEPENDENT OUTER MEMBRANE RECEPTOR"/>
    <property type="match status" value="1"/>
</dbReference>
<dbReference type="InterPro" id="IPR057601">
    <property type="entry name" value="Oar-like_b-barrel"/>
</dbReference>
<reference evidence="9" key="1">
    <citation type="journal article" date="2014" name="Int. J. Syst. Evol. Microbiol.">
        <title>Complete genome sequence of Corynebacterium casei LMG S-19264T (=DSM 44701T), isolated from a smear-ripened cheese.</title>
        <authorList>
            <consortium name="US DOE Joint Genome Institute (JGI-PGF)"/>
            <person name="Walter F."/>
            <person name="Albersmeier A."/>
            <person name="Kalinowski J."/>
            <person name="Ruckert C."/>
        </authorList>
    </citation>
    <scope>NUCLEOTIDE SEQUENCE</scope>
    <source>
        <strain evidence="9">CGMCC 1.15447</strain>
    </source>
</reference>
<comment type="caution">
    <text evidence="9">The sequence shown here is derived from an EMBL/GenBank/DDBJ whole genome shotgun (WGS) entry which is preliminary data.</text>
</comment>
<keyword evidence="10" id="KW-1185">Reference proteome</keyword>
<name>A0A916S109_9BACT</name>
<evidence type="ECO:0000256" key="4">
    <source>
        <dbReference type="ARBA" id="ARBA00022692"/>
    </source>
</evidence>
<dbReference type="AlphaFoldDB" id="A0A916S109"/>
<evidence type="ECO:0000313" key="9">
    <source>
        <dbReference type="EMBL" id="GGA79763.1"/>
    </source>
</evidence>
<dbReference type="GO" id="GO:0044718">
    <property type="term" value="P:siderophore transmembrane transport"/>
    <property type="evidence" value="ECO:0007669"/>
    <property type="project" value="TreeGrafter"/>
</dbReference>
<keyword evidence="2" id="KW-0813">Transport</keyword>
<keyword evidence="4" id="KW-0812">Transmembrane</keyword>
<dbReference type="PANTHER" id="PTHR30069:SF46">
    <property type="entry name" value="OAR PROTEIN"/>
    <property type="match status" value="1"/>
</dbReference>
<evidence type="ECO:0000256" key="5">
    <source>
        <dbReference type="ARBA" id="ARBA00023136"/>
    </source>
</evidence>
<keyword evidence="3" id="KW-1134">Transmembrane beta strand</keyword>
<evidence type="ECO:0000313" key="10">
    <source>
        <dbReference type="Proteomes" id="UP000648801"/>
    </source>
</evidence>
<dbReference type="Pfam" id="PF13620">
    <property type="entry name" value="CarboxypepD_reg"/>
    <property type="match status" value="1"/>
</dbReference>
<dbReference type="GO" id="GO:0015344">
    <property type="term" value="F:siderophore uptake transmembrane transporter activity"/>
    <property type="evidence" value="ECO:0007669"/>
    <property type="project" value="TreeGrafter"/>
</dbReference>